<dbReference type="Gene3D" id="2.40.160.10">
    <property type="entry name" value="Porin"/>
    <property type="match status" value="1"/>
</dbReference>
<keyword evidence="9" id="KW-0472">Membrane</keyword>
<dbReference type="PRINTS" id="PR00184">
    <property type="entry name" value="NEISSPPORIN"/>
</dbReference>
<keyword evidence="10" id="KW-0998">Cell outer membrane</keyword>
<proteinExistence type="predicted"/>
<dbReference type="Proteomes" id="UP001629246">
    <property type="component" value="Unassembled WGS sequence"/>
</dbReference>
<dbReference type="InterPro" id="IPR002299">
    <property type="entry name" value="Porin_Neis"/>
</dbReference>
<evidence type="ECO:0000256" key="4">
    <source>
        <dbReference type="ARBA" id="ARBA00022452"/>
    </source>
</evidence>
<gene>
    <name evidence="12" type="ORF">PQR62_06815</name>
</gene>
<name>A0ABW9A510_9BURK</name>
<dbReference type="Pfam" id="PF13609">
    <property type="entry name" value="Porin_4"/>
    <property type="match status" value="1"/>
</dbReference>
<feature type="domain" description="Porin" evidence="11">
    <location>
        <begin position="7"/>
        <end position="340"/>
    </location>
</feature>
<evidence type="ECO:0000313" key="13">
    <source>
        <dbReference type="Proteomes" id="UP001629246"/>
    </source>
</evidence>
<dbReference type="PANTHER" id="PTHR34501">
    <property type="entry name" value="PROTEIN YDDL-RELATED"/>
    <property type="match status" value="1"/>
</dbReference>
<evidence type="ECO:0000259" key="11">
    <source>
        <dbReference type="Pfam" id="PF13609"/>
    </source>
</evidence>
<dbReference type="InterPro" id="IPR023614">
    <property type="entry name" value="Porin_dom_sf"/>
</dbReference>
<evidence type="ECO:0000256" key="3">
    <source>
        <dbReference type="ARBA" id="ARBA00022448"/>
    </source>
</evidence>
<keyword evidence="6" id="KW-0732">Signal</keyword>
<comment type="subcellular location">
    <subcellularLocation>
        <location evidence="1">Cell outer membrane</location>
        <topology evidence="1">Multi-pass membrane protein</topology>
    </subcellularLocation>
</comment>
<keyword evidence="4" id="KW-1134">Transmembrane beta strand</keyword>
<dbReference type="InterPro" id="IPR001702">
    <property type="entry name" value="Porin_Gram-ve"/>
</dbReference>
<reference evidence="12 13" key="1">
    <citation type="journal article" date="2024" name="Chem. Sci.">
        <title>Discovery of megapolipeptins by genome mining of a Burkholderiales bacteria collection.</title>
        <authorList>
            <person name="Paulo B.S."/>
            <person name="Recchia M.J.J."/>
            <person name="Lee S."/>
            <person name="Fergusson C.H."/>
            <person name="Romanowski S.B."/>
            <person name="Hernandez A."/>
            <person name="Krull N."/>
            <person name="Liu D.Y."/>
            <person name="Cavanagh H."/>
            <person name="Bos A."/>
            <person name="Gray C.A."/>
            <person name="Murphy B.T."/>
            <person name="Linington R.G."/>
            <person name="Eustaquio A.S."/>
        </authorList>
    </citation>
    <scope>NUCLEOTIDE SEQUENCE [LARGE SCALE GENOMIC DNA]</scope>
    <source>
        <strain evidence="12 13">RL21-008-BIB-A</strain>
    </source>
</reference>
<comment type="caution">
    <text evidence="12">The sequence shown here is derived from an EMBL/GenBank/DDBJ whole genome shotgun (WGS) entry which is preliminary data.</text>
</comment>
<evidence type="ECO:0000256" key="5">
    <source>
        <dbReference type="ARBA" id="ARBA00022692"/>
    </source>
</evidence>
<accession>A0ABW9A510</accession>
<organism evidence="12 13">
    <name type="scientific">Herbaspirillum lusitanum</name>
    <dbReference type="NCBI Taxonomy" id="213312"/>
    <lineage>
        <taxon>Bacteria</taxon>
        <taxon>Pseudomonadati</taxon>
        <taxon>Pseudomonadota</taxon>
        <taxon>Betaproteobacteria</taxon>
        <taxon>Burkholderiales</taxon>
        <taxon>Oxalobacteraceae</taxon>
        <taxon>Herbaspirillum</taxon>
    </lineage>
</organism>
<evidence type="ECO:0000256" key="2">
    <source>
        <dbReference type="ARBA" id="ARBA00011233"/>
    </source>
</evidence>
<dbReference type="PRINTS" id="PR00182">
    <property type="entry name" value="ECOLNEIPORIN"/>
</dbReference>
<dbReference type="InterPro" id="IPR050298">
    <property type="entry name" value="Gram-neg_bact_OMP"/>
</dbReference>
<dbReference type="PANTHER" id="PTHR34501:SF9">
    <property type="entry name" value="MAJOR OUTER MEMBRANE PROTEIN P.IA"/>
    <property type="match status" value="1"/>
</dbReference>
<keyword evidence="3" id="KW-0813">Transport</keyword>
<keyword evidence="13" id="KW-1185">Reference proteome</keyword>
<protein>
    <submittedName>
        <fullName evidence="12">Porin</fullName>
    </submittedName>
</protein>
<evidence type="ECO:0000256" key="8">
    <source>
        <dbReference type="ARBA" id="ARBA00023114"/>
    </source>
</evidence>
<dbReference type="SUPFAM" id="SSF56935">
    <property type="entry name" value="Porins"/>
    <property type="match status" value="1"/>
</dbReference>
<keyword evidence="8" id="KW-0626">Porin</keyword>
<dbReference type="CDD" id="cd00342">
    <property type="entry name" value="gram_neg_porins"/>
    <property type="match status" value="1"/>
</dbReference>
<keyword evidence="5" id="KW-0812">Transmembrane</keyword>
<sequence>MKKHLAAATILGACTVPGHAQSSVSIYGIIDAGITFIDNQAGKKQYKFADGVNYGNRLGFKGSEDLGGGNRAIFVLENGFALGTGGLRQSGRLFGRQSYVGLQSDSYGAFTMGRQYDLVKDYLTQMNVGGFASVYAGHQGDFDRISGQQLDNTVKYMSPDMKGFSFGALWKFGETAGNFHQGSAYSFGAGYKNGPLNVIGVYTHISDTTVYPYLQSGVFNFAGTTVATKNASTGVVNDLYAAGLTVDSQAIAGAGISYALGKLTLVANTSATTFKRSTGSSTMRVYEAGAIYPFSAQWLGIFGYQYAKMDNAHWNQPTVGARYNLSKRTWLYGAFSYLKSTPNVNATQGAGFYTDVSDGTHQITTRLAMIHTF</sequence>
<dbReference type="InterPro" id="IPR033900">
    <property type="entry name" value="Gram_neg_porin_domain"/>
</dbReference>
<keyword evidence="7" id="KW-0406">Ion transport</keyword>
<evidence type="ECO:0000256" key="9">
    <source>
        <dbReference type="ARBA" id="ARBA00023136"/>
    </source>
</evidence>
<comment type="subunit">
    <text evidence="2">Homotrimer.</text>
</comment>
<evidence type="ECO:0000256" key="7">
    <source>
        <dbReference type="ARBA" id="ARBA00023065"/>
    </source>
</evidence>
<evidence type="ECO:0000313" key="12">
    <source>
        <dbReference type="EMBL" id="MFL9923966.1"/>
    </source>
</evidence>
<evidence type="ECO:0000256" key="10">
    <source>
        <dbReference type="ARBA" id="ARBA00023237"/>
    </source>
</evidence>
<dbReference type="RefSeq" id="WP_408156134.1">
    <property type="nucleotide sequence ID" value="NZ_JAQQFM010000003.1"/>
</dbReference>
<evidence type="ECO:0000256" key="1">
    <source>
        <dbReference type="ARBA" id="ARBA00004571"/>
    </source>
</evidence>
<dbReference type="EMBL" id="JAQQFM010000003">
    <property type="protein sequence ID" value="MFL9923966.1"/>
    <property type="molecule type" value="Genomic_DNA"/>
</dbReference>
<evidence type="ECO:0000256" key="6">
    <source>
        <dbReference type="ARBA" id="ARBA00022729"/>
    </source>
</evidence>